<protein>
    <recommendedName>
        <fullName evidence="1">Thaumarchaeal output domain-containing protein</fullName>
    </recommendedName>
</protein>
<evidence type="ECO:0000313" key="2">
    <source>
        <dbReference type="EMBL" id="MBF9196474.1"/>
    </source>
</evidence>
<feature type="domain" description="Thaumarchaeal output" evidence="1">
    <location>
        <begin position="6"/>
        <end position="77"/>
    </location>
</feature>
<dbReference type="EMBL" id="JADQDN010000004">
    <property type="protein sequence ID" value="MBF9196474.1"/>
    <property type="molecule type" value="Genomic_DNA"/>
</dbReference>
<dbReference type="Proteomes" id="UP000611708">
    <property type="component" value="Unassembled WGS sequence"/>
</dbReference>
<proteinExistence type="predicted"/>
<sequence>MKRHVSCPVCQAEEAETHDIVHHLICAYVGPDYDFEDGEGYRCPKCLRALHDHDAYAEIVGVGARCTLCGTEFVMPDGIVQDM</sequence>
<keyword evidence="3" id="KW-1185">Reference proteome</keyword>
<evidence type="ECO:0000313" key="3">
    <source>
        <dbReference type="Proteomes" id="UP000611708"/>
    </source>
</evidence>
<accession>A0ABS0HSM0</accession>
<evidence type="ECO:0000259" key="1">
    <source>
        <dbReference type="Pfam" id="PF18551"/>
    </source>
</evidence>
<dbReference type="RefSeq" id="WP_196263837.1">
    <property type="nucleotide sequence ID" value="NZ_JADQDN010000004.1"/>
</dbReference>
<dbReference type="Pfam" id="PF18551">
    <property type="entry name" value="TackOD1"/>
    <property type="match status" value="1"/>
</dbReference>
<reference evidence="2 3" key="1">
    <citation type="submission" date="2020-11" db="EMBL/GenBank/DDBJ databases">
        <authorList>
            <person name="Kim M.K."/>
        </authorList>
    </citation>
    <scope>NUCLEOTIDE SEQUENCE [LARGE SCALE GENOMIC DNA]</scope>
    <source>
        <strain evidence="2 3">BT290</strain>
    </source>
</reference>
<comment type="caution">
    <text evidence="2">The sequence shown here is derived from an EMBL/GenBank/DDBJ whole genome shotgun (WGS) entry which is preliminary data.</text>
</comment>
<name>A0ABS0HSM0_9HYPH</name>
<dbReference type="InterPro" id="IPR040572">
    <property type="entry name" value="TackOD1"/>
</dbReference>
<organism evidence="2 3">
    <name type="scientific">Microvirga terrestris</name>
    <dbReference type="NCBI Taxonomy" id="2791024"/>
    <lineage>
        <taxon>Bacteria</taxon>
        <taxon>Pseudomonadati</taxon>
        <taxon>Pseudomonadota</taxon>
        <taxon>Alphaproteobacteria</taxon>
        <taxon>Hyphomicrobiales</taxon>
        <taxon>Methylobacteriaceae</taxon>
        <taxon>Microvirga</taxon>
    </lineage>
</organism>
<gene>
    <name evidence="2" type="ORF">I2H36_10515</name>
</gene>